<evidence type="ECO:0000313" key="3">
    <source>
        <dbReference type="Proteomes" id="UP001168216"/>
    </source>
</evidence>
<dbReference type="AlphaFoldDB" id="A0AAW7I3D8"/>
<organism evidence="2 3">
    <name type="scientific">Aeromonas bestiarum</name>
    <dbReference type="NCBI Taxonomy" id="105751"/>
    <lineage>
        <taxon>Bacteria</taxon>
        <taxon>Pseudomonadati</taxon>
        <taxon>Pseudomonadota</taxon>
        <taxon>Gammaproteobacteria</taxon>
        <taxon>Aeromonadales</taxon>
        <taxon>Aeromonadaceae</taxon>
        <taxon>Aeromonas</taxon>
    </lineage>
</organism>
<protein>
    <recommendedName>
        <fullName evidence="4">Lipoprotein</fullName>
    </recommendedName>
</protein>
<comment type="caution">
    <text evidence="2">The sequence shown here is derived from an EMBL/GenBank/DDBJ whole genome shotgun (WGS) entry which is preliminary data.</text>
</comment>
<dbReference type="RefSeq" id="WP_290022787.1">
    <property type="nucleotide sequence ID" value="NZ_JAOPLV010000011.1"/>
</dbReference>
<feature type="signal peptide" evidence="1">
    <location>
        <begin position="1"/>
        <end position="18"/>
    </location>
</feature>
<evidence type="ECO:0000313" key="2">
    <source>
        <dbReference type="EMBL" id="MDM5141847.1"/>
    </source>
</evidence>
<dbReference type="EMBL" id="JAOPLV010000011">
    <property type="protein sequence ID" value="MDM5141847.1"/>
    <property type="molecule type" value="Genomic_DNA"/>
</dbReference>
<name>A0AAW7I3D8_9GAMM</name>
<reference evidence="2" key="1">
    <citation type="submission" date="2023-08" db="EMBL/GenBank/DDBJ databases">
        <title>WGS of Aeromonas isolates.</title>
        <authorList>
            <person name="Lee H."/>
        </authorList>
    </citation>
    <scope>NUCLEOTIDE SEQUENCE</scope>
    <source>
        <strain evidence="2">SL22</strain>
    </source>
</reference>
<feature type="chain" id="PRO_5043947574" description="Lipoprotein" evidence="1">
    <location>
        <begin position="19"/>
        <end position="137"/>
    </location>
</feature>
<evidence type="ECO:0008006" key="4">
    <source>
        <dbReference type="Google" id="ProtNLM"/>
    </source>
</evidence>
<proteinExistence type="predicted"/>
<dbReference type="PROSITE" id="PS51257">
    <property type="entry name" value="PROKAR_LIPOPROTEIN"/>
    <property type="match status" value="1"/>
</dbReference>
<sequence>MKKWFIPLLALWLYGCYAGPGEEAIQTQVTAKLQAETDTHLFEISDFTLIDKEERMEGVYLIKVSYQLHFKQGLDQLRVQHDEDLVYDRVGPFQQEMGLMELERKYGEFEAGQALPQQADVWMMKTEQGWRLAEPPQ</sequence>
<gene>
    <name evidence="2" type="ORF">OB959_18940</name>
</gene>
<dbReference type="Proteomes" id="UP001168216">
    <property type="component" value="Unassembled WGS sequence"/>
</dbReference>
<evidence type="ECO:0000256" key="1">
    <source>
        <dbReference type="SAM" id="SignalP"/>
    </source>
</evidence>
<keyword evidence="1" id="KW-0732">Signal</keyword>
<accession>A0AAW7I3D8</accession>